<dbReference type="RefSeq" id="WP_377394777.1">
    <property type="nucleotide sequence ID" value="NZ_JBHSAN010000054.1"/>
</dbReference>
<dbReference type="Proteomes" id="UP001597478">
    <property type="component" value="Unassembled WGS sequence"/>
</dbReference>
<proteinExistence type="predicted"/>
<evidence type="ECO:0000313" key="2">
    <source>
        <dbReference type="Proteomes" id="UP001597478"/>
    </source>
</evidence>
<protein>
    <submittedName>
        <fullName evidence="1">Uncharacterized protein</fullName>
    </submittedName>
</protein>
<keyword evidence="2" id="KW-1185">Reference proteome</keyword>
<name>A0ABW5WJ72_9PSEU</name>
<evidence type="ECO:0000313" key="1">
    <source>
        <dbReference type="EMBL" id="MFD2803181.1"/>
    </source>
</evidence>
<accession>A0ABW5WJ72</accession>
<dbReference type="EMBL" id="JBHUOF010000049">
    <property type="protein sequence ID" value="MFD2803181.1"/>
    <property type="molecule type" value="Genomic_DNA"/>
</dbReference>
<gene>
    <name evidence="1" type="ORF">ACFS2C_27700</name>
</gene>
<comment type="caution">
    <text evidence="1">The sequence shown here is derived from an EMBL/GenBank/DDBJ whole genome shotgun (WGS) entry which is preliminary data.</text>
</comment>
<reference evidence="2" key="1">
    <citation type="journal article" date="2019" name="Int. J. Syst. Evol. Microbiol.">
        <title>The Global Catalogue of Microorganisms (GCM) 10K type strain sequencing project: providing services to taxonomists for standard genome sequencing and annotation.</title>
        <authorList>
            <consortium name="The Broad Institute Genomics Platform"/>
            <consortium name="The Broad Institute Genome Sequencing Center for Infectious Disease"/>
            <person name="Wu L."/>
            <person name="Ma J."/>
        </authorList>
    </citation>
    <scope>NUCLEOTIDE SEQUENCE [LARGE SCALE GENOMIC DNA]</scope>
    <source>
        <strain evidence="2">IBRC-M 10906</strain>
    </source>
</reference>
<sequence>MDGPGFHVDVDRLEEAGGAIKKAVAEQDNVELRGLVGEADVYGHTPLRDALMDVCVRWRPHRRSG</sequence>
<organism evidence="1 2">
    <name type="scientific">Prauserella oleivorans</name>
    <dbReference type="NCBI Taxonomy" id="1478153"/>
    <lineage>
        <taxon>Bacteria</taxon>
        <taxon>Bacillati</taxon>
        <taxon>Actinomycetota</taxon>
        <taxon>Actinomycetes</taxon>
        <taxon>Pseudonocardiales</taxon>
        <taxon>Pseudonocardiaceae</taxon>
        <taxon>Prauserella</taxon>
    </lineage>
</organism>